<dbReference type="SUPFAM" id="SSF50249">
    <property type="entry name" value="Nucleic acid-binding proteins"/>
    <property type="match status" value="1"/>
</dbReference>
<feature type="compositionally biased region" description="Polar residues" evidence="1">
    <location>
        <begin position="28"/>
        <end position="49"/>
    </location>
</feature>
<feature type="domain" description="Shieldin complex subunit 2 first OB fold" evidence="2">
    <location>
        <begin position="92"/>
        <end position="175"/>
    </location>
</feature>
<proteinExistence type="predicted"/>
<feature type="region of interest" description="Disordered" evidence="1">
    <location>
        <begin position="1"/>
        <end position="49"/>
    </location>
</feature>
<evidence type="ECO:0000256" key="1">
    <source>
        <dbReference type="SAM" id="MobiDB-lite"/>
    </source>
</evidence>
<reference evidence="3 4" key="1">
    <citation type="submission" date="2016-10" db="EMBL/GenBank/DDBJ databases">
        <title>Genome sequence of the basidiomycete white-rot fungus Trametes pubescens.</title>
        <authorList>
            <person name="Makela M.R."/>
            <person name="Granchi Z."/>
            <person name="Peng M."/>
            <person name="De Vries R.P."/>
            <person name="Grigoriev I."/>
            <person name="Riley R."/>
            <person name="Hilden K."/>
        </authorList>
    </citation>
    <scope>NUCLEOTIDE SEQUENCE [LARGE SCALE GENOMIC DNA]</scope>
    <source>
        <strain evidence="3 4">FBCC735</strain>
    </source>
</reference>
<protein>
    <recommendedName>
        <fullName evidence="2">Shieldin complex subunit 2 first OB fold domain-containing protein</fullName>
    </recommendedName>
</protein>
<dbReference type="Proteomes" id="UP000184267">
    <property type="component" value="Unassembled WGS sequence"/>
</dbReference>
<evidence type="ECO:0000313" key="3">
    <source>
        <dbReference type="EMBL" id="OJT02628.1"/>
    </source>
</evidence>
<dbReference type="AlphaFoldDB" id="A0A1M2V4X9"/>
<organism evidence="3 4">
    <name type="scientific">Trametes pubescens</name>
    <name type="common">White-rot fungus</name>
    <dbReference type="NCBI Taxonomy" id="154538"/>
    <lineage>
        <taxon>Eukaryota</taxon>
        <taxon>Fungi</taxon>
        <taxon>Dikarya</taxon>
        <taxon>Basidiomycota</taxon>
        <taxon>Agaricomycotina</taxon>
        <taxon>Agaricomycetes</taxon>
        <taxon>Polyporales</taxon>
        <taxon>Polyporaceae</taxon>
        <taxon>Trametes</taxon>
    </lineage>
</organism>
<gene>
    <name evidence="3" type="ORF">TRAPUB_6809</name>
</gene>
<evidence type="ECO:0000313" key="4">
    <source>
        <dbReference type="Proteomes" id="UP000184267"/>
    </source>
</evidence>
<sequence>MITWPLTTQATEEQSRTRGDISFLRPSASVSRTRSQLGTQETQETDSYNYSDASSIGQFPAFHFSLHALTPLSTLIDQANAARAAGRMPLQKVSHKVSILAAVLEVDGPESIRIKKGPDAGKEVYLLKLILGDESGGICKLAAWRATAEDWAGLNPAVPTPATKKGDIVLLDSVLASWEPDTGGTSTTSIPVSLSASPQLKSRLEICYRTLPSVPQDAQFRPDLRLGLSDAAVRKVAGVVHWFEGVAGLSP</sequence>
<dbReference type="OrthoDB" id="2570580at2759"/>
<dbReference type="EMBL" id="MNAD01001654">
    <property type="protein sequence ID" value="OJT02628.1"/>
    <property type="molecule type" value="Genomic_DNA"/>
</dbReference>
<dbReference type="InterPro" id="IPR012340">
    <property type="entry name" value="NA-bd_OB-fold"/>
</dbReference>
<dbReference type="STRING" id="154538.A0A1M2V4X9"/>
<feature type="compositionally biased region" description="Polar residues" evidence="1">
    <location>
        <begin position="1"/>
        <end position="12"/>
    </location>
</feature>
<dbReference type="OMA" id="CYRTMPY"/>
<keyword evidence="4" id="KW-1185">Reference proteome</keyword>
<accession>A0A1M2V4X9</accession>
<dbReference type="InterPro" id="IPR049507">
    <property type="entry name" value="SHLD2_OB1"/>
</dbReference>
<dbReference type="Pfam" id="PF21669">
    <property type="entry name" value="SHLD2_OB1"/>
    <property type="match status" value="1"/>
</dbReference>
<evidence type="ECO:0000259" key="2">
    <source>
        <dbReference type="Pfam" id="PF21669"/>
    </source>
</evidence>
<name>A0A1M2V4X9_TRAPU</name>
<comment type="caution">
    <text evidence="3">The sequence shown here is derived from an EMBL/GenBank/DDBJ whole genome shotgun (WGS) entry which is preliminary data.</text>
</comment>